<dbReference type="Pfam" id="PF00072">
    <property type="entry name" value="Response_reg"/>
    <property type="match status" value="1"/>
</dbReference>
<dbReference type="InterPro" id="IPR036388">
    <property type="entry name" value="WH-like_DNA-bd_sf"/>
</dbReference>
<dbReference type="InterPro" id="IPR001789">
    <property type="entry name" value="Sig_transdc_resp-reg_receiver"/>
</dbReference>
<evidence type="ECO:0000259" key="6">
    <source>
        <dbReference type="PROSITE" id="PS50110"/>
    </source>
</evidence>
<dbReference type="PANTHER" id="PTHR48111:SF40">
    <property type="entry name" value="PHOSPHATE REGULON TRANSCRIPTIONAL REGULATORY PROTEIN PHOB"/>
    <property type="match status" value="1"/>
</dbReference>
<dbReference type="SUPFAM" id="SSF46894">
    <property type="entry name" value="C-terminal effector domain of the bipartite response regulators"/>
    <property type="match status" value="1"/>
</dbReference>
<dbReference type="SUPFAM" id="SSF52172">
    <property type="entry name" value="CheY-like"/>
    <property type="match status" value="1"/>
</dbReference>
<dbReference type="Gene3D" id="6.10.250.690">
    <property type="match status" value="1"/>
</dbReference>
<dbReference type="InterPro" id="IPR001867">
    <property type="entry name" value="OmpR/PhoB-type_DNA-bd"/>
</dbReference>
<evidence type="ECO:0000313" key="8">
    <source>
        <dbReference type="EMBL" id="MBO0415843.1"/>
    </source>
</evidence>
<accession>A0ABS3GM65</accession>
<dbReference type="SMART" id="SM00448">
    <property type="entry name" value="REC"/>
    <property type="match status" value="1"/>
</dbReference>
<keyword evidence="3 5" id="KW-0238">DNA-binding</keyword>
<dbReference type="Pfam" id="PF00486">
    <property type="entry name" value="Trans_reg_C"/>
    <property type="match status" value="1"/>
</dbReference>
<dbReference type="CDD" id="cd17574">
    <property type="entry name" value="REC_OmpR"/>
    <property type="match status" value="1"/>
</dbReference>
<dbReference type="PROSITE" id="PS50110">
    <property type="entry name" value="RESPONSE_REGULATORY"/>
    <property type="match status" value="1"/>
</dbReference>
<evidence type="ECO:0000256" key="1">
    <source>
        <dbReference type="ARBA" id="ARBA00022553"/>
    </source>
</evidence>
<dbReference type="InterPro" id="IPR011006">
    <property type="entry name" value="CheY-like_superfamily"/>
</dbReference>
<keyword evidence="2" id="KW-0902">Two-component regulatory system</keyword>
<sequence length="227" mass="25769">MIVAILEDCPLQSSSIVRLLEQHGHQPITCADGDQFVAQFRQQRCDAMLLDWGVPGRDGVEVLKWARAKLPQALPILMVTQRDDEEDIVLALEHGADDYLQKPIRERELLARLNAQFRKQQRLGDPEASFEVDGYTFNPEARSISFPGGKATLPAREFVLATLLFRNLGRILTKDFLSQRIWGQPDRKYDASLATYVSNLRSALGLRPRNGVVISTVYNYGYRLERV</sequence>
<dbReference type="Proteomes" id="UP000664349">
    <property type="component" value="Unassembled WGS sequence"/>
</dbReference>
<evidence type="ECO:0000313" key="9">
    <source>
        <dbReference type="Proteomes" id="UP000664349"/>
    </source>
</evidence>
<dbReference type="InterPro" id="IPR039420">
    <property type="entry name" value="WalR-like"/>
</dbReference>
<evidence type="ECO:0000256" key="3">
    <source>
        <dbReference type="ARBA" id="ARBA00023125"/>
    </source>
</evidence>
<feature type="domain" description="Response regulatory" evidence="6">
    <location>
        <begin position="2"/>
        <end position="117"/>
    </location>
</feature>
<keyword evidence="1 4" id="KW-0597">Phosphoprotein</keyword>
<reference evidence="8 9" key="1">
    <citation type="submission" date="2021-03" db="EMBL/GenBank/DDBJ databases">
        <title>First Case of infection caused by Chromobacterium haemolyticum derived from water in China.</title>
        <authorList>
            <person name="Chen J."/>
            <person name="Liu C."/>
        </authorList>
    </citation>
    <scope>NUCLEOTIDE SEQUENCE [LARGE SCALE GENOMIC DNA]</scope>
    <source>
        <strain evidence="8 9">WJ-5</strain>
    </source>
</reference>
<feature type="DNA-binding region" description="OmpR/PhoB-type" evidence="5">
    <location>
        <begin position="127"/>
        <end position="226"/>
    </location>
</feature>
<dbReference type="CDD" id="cd00383">
    <property type="entry name" value="trans_reg_C"/>
    <property type="match status" value="1"/>
</dbReference>
<gene>
    <name evidence="8" type="ORF">J1C50_09970</name>
</gene>
<dbReference type="SMART" id="SM00862">
    <property type="entry name" value="Trans_reg_C"/>
    <property type="match status" value="1"/>
</dbReference>
<evidence type="ECO:0000256" key="4">
    <source>
        <dbReference type="PROSITE-ProRule" id="PRU00169"/>
    </source>
</evidence>
<dbReference type="EMBL" id="JAFLRD010000007">
    <property type="protein sequence ID" value="MBO0415843.1"/>
    <property type="molecule type" value="Genomic_DNA"/>
</dbReference>
<keyword evidence="9" id="KW-1185">Reference proteome</keyword>
<feature type="domain" description="OmpR/PhoB-type" evidence="7">
    <location>
        <begin position="127"/>
        <end position="226"/>
    </location>
</feature>
<evidence type="ECO:0000256" key="2">
    <source>
        <dbReference type="ARBA" id="ARBA00023012"/>
    </source>
</evidence>
<organism evidence="8 9">
    <name type="scientific">Chromobacterium haemolyticum</name>
    <dbReference type="NCBI Taxonomy" id="394935"/>
    <lineage>
        <taxon>Bacteria</taxon>
        <taxon>Pseudomonadati</taxon>
        <taxon>Pseudomonadota</taxon>
        <taxon>Betaproteobacteria</taxon>
        <taxon>Neisseriales</taxon>
        <taxon>Chromobacteriaceae</taxon>
        <taxon>Chromobacterium</taxon>
    </lineage>
</organism>
<dbReference type="PROSITE" id="PS51755">
    <property type="entry name" value="OMPR_PHOB"/>
    <property type="match status" value="1"/>
</dbReference>
<name>A0ABS3GM65_9NEIS</name>
<feature type="modified residue" description="4-aspartylphosphate" evidence="4">
    <location>
        <position position="51"/>
    </location>
</feature>
<dbReference type="Gene3D" id="3.40.50.2300">
    <property type="match status" value="1"/>
</dbReference>
<comment type="caution">
    <text evidence="8">The sequence shown here is derived from an EMBL/GenBank/DDBJ whole genome shotgun (WGS) entry which is preliminary data.</text>
</comment>
<protein>
    <submittedName>
        <fullName evidence="8">Response regulator transcription factor</fullName>
    </submittedName>
</protein>
<evidence type="ECO:0000256" key="5">
    <source>
        <dbReference type="PROSITE-ProRule" id="PRU01091"/>
    </source>
</evidence>
<dbReference type="InterPro" id="IPR016032">
    <property type="entry name" value="Sig_transdc_resp-reg_C-effctor"/>
</dbReference>
<proteinExistence type="predicted"/>
<dbReference type="GeneID" id="58558611"/>
<dbReference type="RefSeq" id="WP_019101947.1">
    <property type="nucleotide sequence ID" value="NZ_AP019312.1"/>
</dbReference>
<dbReference type="PANTHER" id="PTHR48111">
    <property type="entry name" value="REGULATOR OF RPOS"/>
    <property type="match status" value="1"/>
</dbReference>
<dbReference type="Gene3D" id="1.10.10.10">
    <property type="entry name" value="Winged helix-like DNA-binding domain superfamily/Winged helix DNA-binding domain"/>
    <property type="match status" value="1"/>
</dbReference>
<evidence type="ECO:0000259" key="7">
    <source>
        <dbReference type="PROSITE" id="PS51755"/>
    </source>
</evidence>